<evidence type="ECO:0000313" key="2">
    <source>
        <dbReference type="Proteomes" id="UP000600026"/>
    </source>
</evidence>
<protein>
    <submittedName>
        <fullName evidence="1">Uncharacterized protein</fullName>
    </submittedName>
</protein>
<organism evidence="1 2">
    <name type="scientific">Streptomyces xanthophaeus</name>
    <dbReference type="NCBI Taxonomy" id="67385"/>
    <lineage>
        <taxon>Bacteria</taxon>
        <taxon>Bacillati</taxon>
        <taxon>Actinomycetota</taxon>
        <taxon>Actinomycetes</taxon>
        <taxon>Kitasatosporales</taxon>
        <taxon>Streptomycetaceae</taxon>
        <taxon>Streptomyces</taxon>
    </lineage>
</organism>
<sequence>MPETELRIEIIALLLDADFKLRPDTNTWSHSDGRPFTRAEQATTFQATRAELEATAALSARNAAAVLEQGNAVEALTELVLSYFAQHPEARMVMDVLPHMTEEDRAEYERLCAIAAPDGGIYLPYED</sequence>
<comment type="caution">
    <text evidence="1">The sequence shown here is derived from an EMBL/GenBank/DDBJ whole genome shotgun (WGS) entry which is preliminary data.</text>
</comment>
<keyword evidence="2" id="KW-1185">Reference proteome</keyword>
<dbReference type="AlphaFoldDB" id="A0A919LJI2"/>
<dbReference type="EMBL" id="BNEE01000006">
    <property type="protein sequence ID" value="GHI86539.1"/>
    <property type="molecule type" value="Genomic_DNA"/>
</dbReference>
<reference evidence="1" key="1">
    <citation type="submission" date="2020-09" db="EMBL/GenBank/DDBJ databases">
        <title>Whole genome shotgun sequence of Streptomyces xanthophaeus NBRC 12829.</title>
        <authorList>
            <person name="Komaki H."/>
            <person name="Tamura T."/>
        </authorList>
    </citation>
    <scope>NUCLEOTIDE SEQUENCE</scope>
    <source>
        <strain evidence="1">NBRC 12829</strain>
    </source>
</reference>
<dbReference type="OrthoDB" id="4264134at2"/>
<dbReference type="RefSeq" id="WP_051902751.1">
    <property type="nucleotide sequence ID" value="NZ_BNEE01000006.1"/>
</dbReference>
<proteinExistence type="predicted"/>
<evidence type="ECO:0000313" key="1">
    <source>
        <dbReference type="EMBL" id="GHI86539.1"/>
    </source>
</evidence>
<accession>A0A919LJI2</accession>
<dbReference type="Proteomes" id="UP000600026">
    <property type="component" value="Unassembled WGS sequence"/>
</dbReference>
<name>A0A919LJI2_9ACTN</name>
<gene>
    <name evidence="1" type="ORF">Sxan_39030</name>
</gene>